<protein>
    <submittedName>
        <fullName evidence="1">Uncharacterized protein</fullName>
    </submittedName>
</protein>
<accession>M9R6T7</accession>
<reference evidence="1 2" key="1">
    <citation type="journal article" date="2013" name="PLoS ONE">
        <title>Poles Apart: Arctic and Antarctic Octadecabacter strains Share High Genome Plasticity and a New Type of Xanthorhodopsin.</title>
        <authorList>
            <person name="Vollmers J."/>
            <person name="Voget S."/>
            <person name="Dietrich S."/>
            <person name="Gollnow K."/>
            <person name="Smits M."/>
            <person name="Meyer K."/>
            <person name="Brinkhoff T."/>
            <person name="Simon M."/>
            <person name="Daniel R."/>
        </authorList>
    </citation>
    <scope>NUCLEOTIDE SEQUENCE [LARGE SCALE GENOMIC DNA]</scope>
    <source>
        <strain evidence="1 2">307</strain>
    </source>
</reference>
<dbReference type="RefSeq" id="WP_015499957.1">
    <property type="nucleotide sequence ID" value="NC_020911.1"/>
</dbReference>
<dbReference type="EMBL" id="CP003740">
    <property type="protein sequence ID" value="AGI67937.1"/>
    <property type="molecule type" value="Genomic_DNA"/>
</dbReference>
<name>M9R6T7_9RHOB</name>
<dbReference type="KEGG" id="oat:OAN307_c23150"/>
<sequence length="80" mass="8897">MPWEQTFFIIAITHCEGPDHWDRLNAQWDAVATIEAAMPDALAGMGGALWGQHERVMGIIAMVTRHPPPQRGSRSPVHAR</sequence>
<gene>
    <name evidence="1" type="ORF">OAN307_c23150</name>
</gene>
<dbReference type="HOGENOM" id="CLU_2586267_0_0_5"/>
<dbReference type="Proteomes" id="UP000005307">
    <property type="component" value="Chromosome"/>
</dbReference>
<proteinExistence type="predicted"/>
<keyword evidence="2" id="KW-1185">Reference proteome</keyword>
<evidence type="ECO:0000313" key="2">
    <source>
        <dbReference type="Proteomes" id="UP000005307"/>
    </source>
</evidence>
<organism evidence="1 2">
    <name type="scientific">Octadecabacter antarcticus 307</name>
    <dbReference type="NCBI Taxonomy" id="391626"/>
    <lineage>
        <taxon>Bacteria</taxon>
        <taxon>Pseudomonadati</taxon>
        <taxon>Pseudomonadota</taxon>
        <taxon>Alphaproteobacteria</taxon>
        <taxon>Rhodobacterales</taxon>
        <taxon>Roseobacteraceae</taxon>
        <taxon>Octadecabacter</taxon>
    </lineage>
</organism>
<dbReference type="AlphaFoldDB" id="M9R6T7"/>
<evidence type="ECO:0000313" key="1">
    <source>
        <dbReference type="EMBL" id="AGI67937.1"/>
    </source>
</evidence>
<dbReference type="eggNOG" id="COG3803">
    <property type="taxonomic scope" value="Bacteria"/>
</dbReference>